<keyword evidence="2" id="KW-1185">Reference proteome</keyword>
<evidence type="ECO:0000313" key="2">
    <source>
        <dbReference type="Proteomes" id="UP000789366"/>
    </source>
</evidence>
<gene>
    <name evidence="1" type="ORF">SPELUC_LOCUS16896</name>
</gene>
<evidence type="ECO:0000313" key="1">
    <source>
        <dbReference type="EMBL" id="CAG8787135.1"/>
    </source>
</evidence>
<dbReference type="Proteomes" id="UP000789366">
    <property type="component" value="Unassembled WGS sequence"/>
</dbReference>
<organism evidence="1 2">
    <name type="scientific">Cetraspora pellucida</name>
    <dbReference type="NCBI Taxonomy" id="1433469"/>
    <lineage>
        <taxon>Eukaryota</taxon>
        <taxon>Fungi</taxon>
        <taxon>Fungi incertae sedis</taxon>
        <taxon>Mucoromycota</taxon>
        <taxon>Glomeromycotina</taxon>
        <taxon>Glomeromycetes</taxon>
        <taxon>Diversisporales</taxon>
        <taxon>Gigasporaceae</taxon>
        <taxon>Cetraspora</taxon>
    </lineage>
</organism>
<proteinExistence type="predicted"/>
<accession>A0ACA9RCU8</accession>
<dbReference type="EMBL" id="CAJVPW010065501">
    <property type="protein sequence ID" value="CAG8787135.1"/>
    <property type="molecule type" value="Genomic_DNA"/>
</dbReference>
<protein>
    <submittedName>
        <fullName evidence="1">10043_t:CDS:1</fullName>
    </submittedName>
</protein>
<reference evidence="1" key="1">
    <citation type="submission" date="2021-06" db="EMBL/GenBank/DDBJ databases">
        <authorList>
            <person name="Kallberg Y."/>
            <person name="Tangrot J."/>
            <person name="Rosling A."/>
        </authorList>
    </citation>
    <scope>NUCLEOTIDE SEQUENCE</scope>
    <source>
        <strain evidence="1">28 12/20/2015</strain>
    </source>
</reference>
<feature type="non-terminal residue" evidence="1">
    <location>
        <position position="42"/>
    </location>
</feature>
<feature type="non-terminal residue" evidence="1">
    <location>
        <position position="1"/>
    </location>
</feature>
<name>A0ACA9RCU8_9GLOM</name>
<sequence>FRLRRRNKRLIAKGYKKAYWTGSLSRLGKDFLGSTQGSSPDQ</sequence>
<comment type="caution">
    <text evidence="1">The sequence shown here is derived from an EMBL/GenBank/DDBJ whole genome shotgun (WGS) entry which is preliminary data.</text>
</comment>